<sequence length="447" mass="49124">MVPYSFSQLPHQFHALKEIIRRRFERFKKKKRVVKLFATVVAVSVLFGFAAGGLVGGLVYYKVAGHLKNLPFDYFRKVASTSEQAYQPQTTQEQKIIDVVKQTSPAVVSIIITKDVPILEQIFENPFEEFGPVPFEFLVPRIRQKGTEKQEIGGGSGFIVSPDGFVVTNKHVVLDDEAEYTVFTTDGKSYPANVLAKDPVQDLAVLKIDQEKIIDEQGAFTQIDFPFVKLGNSDTLEIGQSVVAIGNALGEFRNTVSVGVISGLGRTITASGNNFVETIEDVIQTDAAINKGNSGGPLLNLAGEVIGINTATVLEAQSIGFAVPANKVKRDIEQVKTRGEIVYPFLGVRYVLLSQKIANDNNLNVNYGAWVQRNSQGERAVISDSPAQKAGIKEGDIILEFNGEKITQDNSLSKLIQKYNPEDTVTLKILRATEELSLEVTLTERTE</sequence>
<dbReference type="PANTHER" id="PTHR43343">
    <property type="entry name" value="PEPTIDASE S12"/>
    <property type="match status" value="1"/>
</dbReference>
<keyword evidence="2" id="KW-0645">Protease</keyword>
<dbReference type="PRINTS" id="PR00834">
    <property type="entry name" value="PROTEASES2C"/>
</dbReference>
<dbReference type="Pfam" id="PF13180">
    <property type="entry name" value="PDZ_2"/>
    <property type="match status" value="1"/>
</dbReference>
<feature type="domain" description="PDZ" evidence="5">
    <location>
        <begin position="344"/>
        <end position="433"/>
    </location>
</feature>
<name>A0A1G2RLJ6_9BACT</name>
<dbReference type="SUPFAM" id="SSF50156">
    <property type="entry name" value="PDZ domain-like"/>
    <property type="match status" value="1"/>
</dbReference>
<dbReference type="Gene3D" id="2.40.10.10">
    <property type="entry name" value="Trypsin-like serine proteases"/>
    <property type="match status" value="2"/>
</dbReference>
<dbReference type="InterPro" id="IPR036034">
    <property type="entry name" value="PDZ_sf"/>
</dbReference>
<keyword evidence="3" id="KW-0378">Hydrolase</keyword>
<dbReference type="Gene3D" id="2.30.42.10">
    <property type="match status" value="1"/>
</dbReference>
<gene>
    <name evidence="6" type="ORF">A3B24_02865</name>
</gene>
<comment type="caution">
    <text evidence="6">The sequence shown here is derived from an EMBL/GenBank/DDBJ whole genome shotgun (WGS) entry which is preliminary data.</text>
</comment>
<dbReference type="SMART" id="SM00228">
    <property type="entry name" value="PDZ"/>
    <property type="match status" value="1"/>
</dbReference>
<dbReference type="SUPFAM" id="SSF50494">
    <property type="entry name" value="Trypsin-like serine proteases"/>
    <property type="match status" value="1"/>
</dbReference>
<evidence type="ECO:0000259" key="5">
    <source>
        <dbReference type="SMART" id="SM00228"/>
    </source>
</evidence>
<dbReference type="GO" id="GO:0006508">
    <property type="term" value="P:proteolysis"/>
    <property type="evidence" value="ECO:0007669"/>
    <property type="project" value="UniProtKB-KW"/>
</dbReference>
<dbReference type="InterPro" id="IPR051201">
    <property type="entry name" value="Chloro_Bact_Ser_Proteases"/>
</dbReference>
<evidence type="ECO:0000256" key="4">
    <source>
        <dbReference type="SAM" id="Phobius"/>
    </source>
</evidence>
<dbReference type="STRING" id="1802461.A3B24_02865"/>
<evidence type="ECO:0000313" key="6">
    <source>
        <dbReference type="EMBL" id="OHA73720.1"/>
    </source>
</evidence>
<keyword evidence="4" id="KW-1133">Transmembrane helix</keyword>
<comment type="similarity">
    <text evidence="1">Belongs to the peptidase S1C family.</text>
</comment>
<dbReference type="AlphaFoldDB" id="A0A1G2RLJ6"/>
<dbReference type="Proteomes" id="UP000176917">
    <property type="component" value="Unassembled WGS sequence"/>
</dbReference>
<proteinExistence type="inferred from homology"/>
<evidence type="ECO:0000256" key="1">
    <source>
        <dbReference type="ARBA" id="ARBA00010541"/>
    </source>
</evidence>
<protein>
    <recommendedName>
        <fullName evidence="5">PDZ domain-containing protein</fullName>
    </recommendedName>
</protein>
<dbReference type="InterPro" id="IPR001940">
    <property type="entry name" value="Peptidase_S1C"/>
</dbReference>
<feature type="transmembrane region" description="Helical" evidence="4">
    <location>
        <begin position="36"/>
        <end position="61"/>
    </location>
</feature>
<dbReference type="InterPro" id="IPR001478">
    <property type="entry name" value="PDZ"/>
</dbReference>
<dbReference type="InterPro" id="IPR043504">
    <property type="entry name" value="Peptidase_S1_PA_chymotrypsin"/>
</dbReference>
<keyword evidence="4" id="KW-0472">Membrane</keyword>
<dbReference type="GO" id="GO:0004252">
    <property type="term" value="F:serine-type endopeptidase activity"/>
    <property type="evidence" value="ECO:0007669"/>
    <property type="project" value="InterPro"/>
</dbReference>
<evidence type="ECO:0000313" key="7">
    <source>
        <dbReference type="Proteomes" id="UP000176917"/>
    </source>
</evidence>
<keyword evidence="4" id="KW-0812">Transmembrane</keyword>
<organism evidence="6 7">
    <name type="scientific">Candidatus Wildermuthbacteria bacterium RIFCSPLOWO2_01_FULL_48_16</name>
    <dbReference type="NCBI Taxonomy" id="1802461"/>
    <lineage>
        <taxon>Bacteria</taxon>
        <taxon>Candidatus Wildermuthiibacteriota</taxon>
    </lineage>
</organism>
<reference evidence="6 7" key="1">
    <citation type="journal article" date="2016" name="Nat. Commun.">
        <title>Thousands of microbial genomes shed light on interconnected biogeochemical processes in an aquifer system.</title>
        <authorList>
            <person name="Anantharaman K."/>
            <person name="Brown C.T."/>
            <person name="Hug L.A."/>
            <person name="Sharon I."/>
            <person name="Castelle C.J."/>
            <person name="Probst A.J."/>
            <person name="Thomas B.C."/>
            <person name="Singh A."/>
            <person name="Wilkins M.J."/>
            <person name="Karaoz U."/>
            <person name="Brodie E.L."/>
            <person name="Williams K.H."/>
            <person name="Hubbard S.S."/>
            <person name="Banfield J.F."/>
        </authorList>
    </citation>
    <scope>NUCLEOTIDE SEQUENCE [LARGE SCALE GENOMIC DNA]</scope>
</reference>
<evidence type="ECO:0000256" key="2">
    <source>
        <dbReference type="ARBA" id="ARBA00022670"/>
    </source>
</evidence>
<accession>A0A1G2RLJ6</accession>
<dbReference type="EMBL" id="MHUG01000008">
    <property type="protein sequence ID" value="OHA73720.1"/>
    <property type="molecule type" value="Genomic_DNA"/>
</dbReference>
<evidence type="ECO:0000256" key="3">
    <source>
        <dbReference type="ARBA" id="ARBA00022801"/>
    </source>
</evidence>
<dbReference type="Pfam" id="PF13365">
    <property type="entry name" value="Trypsin_2"/>
    <property type="match status" value="1"/>
</dbReference>
<dbReference type="InterPro" id="IPR009003">
    <property type="entry name" value="Peptidase_S1_PA"/>
</dbReference>
<dbReference type="PANTHER" id="PTHR43343:SF3">
    <property type="entry name" value="PROTEASE DO-LIKE 8, CHLOROPLASTIC"/>
    <property type="match status" value="1"/>
</dbReference>